<sequence length="141" mass="15695">MVFEVERTMRLIDAFKTAVSLSDGLAYIDASKRQVEILYRNGILKPLVPSTSRGSVRHEVFGRDHLDDLLERLGRLPKLPLPNPPEHHPIAYACQHGAGPFGELFAGGLSGESGIWRHPEKVGIRCVYVEAKTVVRKNARV</sequence>
<protein>
    <submittedName>
        <fullName evidence="1">Uncharacterized protein</fullName>
    </submittedName>
</protein>
<keyword evidence="2" id="KW-1185">Reference proteome</keyword>
<evidence type="ECO:0000313" key="2">
    <source>
        <dbReference type="Proteomes" id="UP000245708"/>
    </source>
</evidence>
<dbReference type="EMBL" id="QGGW01000008">
    <property type="protein sequence ID" value="PWK59241.1"/>
    <property type="molecule type" value="Genomic_DNA"/>
</dbReference>
<gene>
    <name evidence="1" type="ORF">C7455_1084</name>
</gene>
<reference evidence="1 2" key="1">
    <citation type="submission" date="2018-05" db="EMBL/GenBank/DDBJ databases">
        <title>Genomic Encyclopedia of Type Strains, Phase IV (KMG-IV): sequencing the most valuable type-strain genomes for metagenomic binning, comparative biology and taxonomic classification.</title>
        <authorList>
            <person name="Goeker M."/>
        </authorList>
    </citation>
    <scope>NUCLEOTIDE SEQUENCE [LARGE SCALE GENOMIC DNA]</scope>
    <source>
        <strain evidence="1 2">DSM 16097</strain>
    </source>
</reference>
<comment type="caution">
    <text evidence="1">The sequence shown here is derived from an EMBL/GenBank/DDBJ whole genome shotgun (WGS) entry which is preliminary data.</text>
</comment>
<name>A0A316GE23_9RHOB</name>
<accession>A0A316GE23</accession>
<proteinExistence type="predicted"/>
<evidence type="ECO:0000313" key="1">
    <source>
        <dbReference type="EMBL" id="PWK59241.1"/>
    </source>
</evidence>
<dbReference type="Proteomes" id="UP000245708">
    <property type="component" value="Unassembled WGS sequence"/>
</dbReference>
<organism evidence="1 2">
    <name type="scientific">Roseicyclus mahoneyensis</name>
    <dbReference type="NCBI Taxonomy" id="164332"/>
    <lineage>
        <taxon>Bacteria</taxon>
        <taxon>Pseudomonadati</taxon>
        <taxon>Pseudomonadota</taxon>
        <taxon>Alphaproteobacteria</taxon>
        <taxon>Rhodobacterales</taxon>
        <taxon>Roseobacteraceae</taxon>
        <taxon>Roseicyclus</taxon>
    </lineage>
</organism>
<dbReference type="AlphaFoldDB" id="A0A316GE23"/>